<dbReference type="Gene3D" id="1.10.101.10">
    <property type="entry name" value="PGBD-like superfamily/PGBD"/>
    <property type="match status" value="1"/>
</dbReference>
<evidence type="ECO:0000313" key="3">
    <source>
        <dbReference type="Proteomes" id="UP000611629"/>
    </source>
</evidence>
<keyword evidence="3" id="KW-1185">Reference proteome</keyword>
<dbReference type="Pfam" id="PF01471">
    <property type="entry name" value="PG_binding_1"/>
    <property type="match status" value="1"/>
</dbReference>
<dbReference type="SUPFAM" id="SSF47090">
    <property type="entry name" value="PGBD-like"/>
    <property type="match status" value="1"/>
</dbReference>
<comment type="caution">
    <text evidence="2">The sequence shown here is derived from an EMBL/GenBank/DDBJ whole genome shotgun (WGS) entry which is preliminary data.</text>
</comment>
<accession>A0A974GY73</accession>
<dbReference type="InterPro" id="IPR002477">
    <property type="entry name" value="Peptidoglycan-bd-like"/>
</dbReference>
<evidence type="ECO:0000259" key="1">
    <source>
        <dbReference type="Pfam" id="PF01471"/>
    </source>
</evidence>
<dbReference type="Proteomes" id="UP000611629">
    <property type="component" value="Unassembled WGS sequence"/>
</dbReference>
<proteinExistence type="predicted"/>
<reference evidence="2" key="1">
    <citation type="submission" date="2020-07" db="EMBL/GenBank/DDBJ databases">
        <title>Genomic analysis of a strain of Sedimentibacter Hydroxybenzoicus DSM7310.</title>
        <authorList>
            <person name="Ma S."/>
        </authorList>
    </citation>
    <scope>NUCLEOTIDE SEQUENCE</scope>
    <source>
        <strain evidence="2">DSM 7310</strain>
    </source>
</reference>
<name>A0A974GY73_SEDHY</name>
<organism evidence="2 3">
    <name type="scientific">Sedimentibacter hydroxybenzoicus DSM 7310</name>
    <dbReference type="NCBI Taxonomy" id="1123245"/>
    <lineage>
        <taxon>Bacteria</taxon>
        <taxon>Bacillati</taxon>
        <taxon>Bacillota</taxon>
        <taxon>Tissierellia</taxon>
        <taxon>Sedimentibacter</taxon>
    </lineage>
</organism>
<protein>
    <submittedName>
        <fullName evidence="2">Peptidoglycan-binding protein</fullName>
    </submittedName>
</protein>
<feature type="domain" description="Peptidoglycan binding-like" evidence="1">
    <location>
        <begin position="352"/>
        <end position="410"/>
    </location>
</feature>
<dbReference type="AlphaFoldDB" id="A0A974GY73"/>
<dbReference type="InterPro" id="IPR036365">
    <property type="entry name" value="PGBD-like_sf"/>
</dbReference>
<sequence>MTPYNKPDTRKIRMNEMIDRGRLQVQCFDANLGIPLSDVNVLVMSRLNSYLIAQISTNSSGRTQEISLPTPPLEYSLAPGFPQPFSTYDIIATREDLDIIIVEGVQVFPETTAIQNINLRQRKYSYETSRTLFVPYPVLWGNFPPKIPESAIKELPPSSGFVVLSEPVIPETIIVHDGVPSNFSATNYYVPFKDYIKNVASSEIYCTWSSNTIQANVLAILSFTLNRVYTEWYRNKGFDFTITNSTAYDQAFSYGRTIFEEIAYVVDEIFTTYITKPNIRQPLLAQYCDGQRVSCPDWLNQWGSKNMGEQGYSPIDILRYYYGSEVYLAQAQIVEGIPQSFPGVNLLSGSAGGAVRTIQEQLNRISDNYPAIPKIRVDGIFKETTEDAVKRFQEIFQLPVTGIVDFATWYSISNIYVAVTKIGELTP</sequence>
<dbReference type="EMBL" id="JACBNQ010000032">
    <property type="protein sequence ID" value="NYB75895.1"/>
    <property type="molecule type" value="Genomic_DNA"/>
</dbReference>
<dbReference type="InterPro" id="IPR036366">
    <property type="entry name" value="PGBDSf"/>
</dbReference>
<gene>
    <name evidence="2" type="ORF">HZF24_17230</name>
</gene>
<dbReference type="RefSeq" id="WP_179239614.1">
    <property type="nucleotide sequence ID" value="NZ_JACBNQ010000032.1"/>
</dbReference>
<evidence type="ECO:0000313" key="2">
    <source>
        <dbReference type="EMBL" id="NYB75895.1"/>
    </source>
</evidence>